<accession>A0A426YPM5</accession>
<organism evidence="1 2">
    <name type="scientific">Ensete ventricosum</name>
    <name type="common">Abyssinian banana</name>
    <name type="synonym">Musa ensete</name>
    <dbReference type="NCBI Taxonomy" id="4639"/>
    <lineage>
        <taxon>Eukaryota</taxon>
        <taxon>Viridiplantae</taxon>
        <taxon>Streptophyta</taxon>
        <taxon>Embryophyta</taxon>
        <taxon>Tracheophyta</taxon>
        <taxon>Spermatophyta</taxon>
        <taxon>Magnoliopsida</taxon>
        <taxon>Liliopsida</taxon>
        <taxon>Zingiberales</taxon>
        <taxon>Musaceae</taxon>
        <taxon>Ensete</taxon>
    </lineage>
</organism>
<dbReference type="EMBL" id="AMZH03011021">
    <property type="protein sequence ID" value="RRT53673.1"/>
    <property type="molecule type" value="Genomic_DNA"/>
</dbReference>
<protein>
    <submittedName>
        <fullName evidence="1">Uncharacterized protein</fullName>
    </submittedName>
</protein>
<proteinExistence type="predicted"/>
<evidence type="ECO:0000313" key="2">
    <source>
        <dbReference type="Proteomes" id="UP000287651"/>
    </source>
</evidence>
<sequence>MSRPGEVTRVRKVASVIWQHDSAIPPSGRFLRKRSMRPSCKKTWVELLVLYRAPPTIKSGVGMIGSDFVSYLTRRQLPAVGVLQAGRPVAFTLPCRQSLAVRGVADWSACRIHSAMPPTACCQGCRKLVGPSRPLCHAASHAVALLASRY</sequence>
<name>A0A426YPM5_ENSVE</name>
<gene>
    <name evidence="1" type="ORF">B296_00037281</name>
</gene>
<comment type="caution">
    <text evidence="1">The sequence shown here is derived from an EMBL/GenBank/DDBJ whole genome shotgun (WGS) entry which is preliminary data.</text>
</comment>
<dbReference type="AlphaFoldDB" id="A0A426YPM5"/>
<reference evidence="1 2" key="1">
    <citation type="journal article" date="2014" name="Agronomy (Basel)">
        <title>A Draft Genome Sequence for Ensete ventricosum, the Drought-Tolerant Tree Against Hunger.</title>
        <authorList>
            <person name="Harrison J."/>
            <person name="Moore K.A."/>
            <person name="Paszkiewicz K."/>
            <person name="Jones T."/>
            <person name="Grant M."/>
            <person name="Ambacheew D."/>
            <person name="Muzemil S."/>
            <person name="Studholme D.J."/>
        </authorList>
    </citation>
    <scope>NUCLEOTIDE SEQUENCE [LARGE SCALE GENOMIC DNA]</scope>
</reference>
<evidence type="ECO:0000313" key="1">
    <source>
        <dbReference type="EMBL" id="RRT53673.1"/>
    </source>
</evidence>
<dbReference type="Proteomes" id="UP000287651">
    <property type="component" value="Unassembled WGS sequence"/>
</dbReference>